<gene>
    <name evidence="4" type="ORF">TPSB3V08_LOCUS8655</name>
</gene>
<feature type="coiled-coil region" evidence="2">
    <location>
        <begin position="387"/>
        <end position="421"/>
    </location>
</feature>
<dbReference type="InterPro" id="IPR039902">
    <property type="entry name" value="CCDC148/CCDC112"/>
</dbReference>
<feature type="coiled-coil region" evidence="2">
    <location>
        <begin position="281"/>
        <end position="308"/>
    </location>
</feature>
<reference evidence="4" key="1">
    <citation type="submission" date="2020-11" db="EMBL/GenBank/DDBJ databases">
        <authorList>
            <person name="Tran Van P."/>
        </authorList>
    </citation>
    <scope>NUCLEOTIDE SEQUENCE</scope>
</reference>
<dbReference type="AlphaFoldDB" id="A0A7R9DGJ8"/>
<sequence>MSTNKNQFNVQRRIRHGISTKTKEADAVKNTTAFLCGAVRLKAQQDYLDRAQGVFLSNMRALEQPIIKGFNTLYKQLNDKRCEESDQMNQTLFGIVQSLKQLKTDVVSEERLKTYDVDHYRKVVFDLENKITLFKKTCSQRRGNTSVTPYAVPPFKHQQARYAELIAEESSLTASLQGLERKLEEWSRPVSYTNLQQPPPLARAAPATITTANEDMAQEVVDFQNFLQETGGHTNGWEDQDHLQFLKICRQHSGKPSLLQALASSLPHISEDEIEAHKKWFQQYNALKKAQQRAINEWKKNKEKKKEEKIEPLELVENINKPEHFKTSPETKQKIEDWKRSLQLQKELEYLHHLEEKEKEQMRQKSRTLLQERKKEEVLRYREEKWTKEQSALLARQRRELREVEERAARANVLIKVYREQDEVYVARQRFLKEHKESERLKQRISSSQVEHHNGSVQAKRDPERLLQATEVWKERCKKQNTAANQVSRPLLHLRNMPRL</sequence>
<dbReference type="PANTHER" id="PTHR21549:SF0">
    <property type="entry name" value="COILED-COIL DOMAIN-CONTAINING PROTEIN 112"/>
    <property type="match status" value="1"/>
</dbReference>
<evidence type="ECO:0000256" key="1">
    <source>
        <dbReference type="ARBA" id="ARBA00023054"/>
    </source>
</evidence>
<dbReference type="EMBL" id="OD006338">
    <property type="protein sequence ID" value="CAD7412825.1"/>
    <property type="molecule type" value="Genomic_DNA"/>
</dbReference>
<evidence type="ECO:0000256" key="2">
    <source>
        <dbReference type="SAM" id="Coils"/>
    </source>
</evidence>
<feature type="compositionally biased region" description="Basic and acidic residues" evidence="3">
    <location>
        <begin position="450"/>
        <end position="462"/>
    </location>
</feature>
<keyword evidence="1 2" id="KW-0175">Coiled coil</keyword>
<proteinExistence type="predicted"/>
<protein>
    <recommendedName>
        <fullName evidence="5">Coiled-coil domain-containing protein 112</fullName>
    </recommendedName>
</protein>
<name>A0A7R9DGJ8_TIMPO</name>
<accession>A0A7R9DGJ8</accession>
<organism evidence="4">
    <name type="scientific">Timema poppense</name>
    <name type="common">Walking stick</name>
    <dbReference type="NCBI Taxonomy" id="170557"/>
    <lineage>
        <taxon>Eukaryota</taxon>
        <taxon>Metazoa</taxon>
        <taxon>Ecdysozoa</taxon>
        <taxon>Arthropoda</taxon>
        <taxon>Hexapoda</taxon>
        <taxon>Insecta</taxon>
        <taxon>Pterygota</taxon>
        <taxon>Neoptera</taxon>
        <taxon>Polyneoptera</taxon>
        <taxon>Phasmatodea</taxon>
        <taxon>Timematodea</taxon>
        <taxon>Timematoidea</taxon>
        <taxon>Timematidae</taxon>
        <taxon>Timema</taxon>
    </lineage>
</organism>
<evidence type="ECO:0000256" key="3">
    <source>
        <dbReference type="SAM" id="MobiDB-lite"/>
    </source>
</evidence>
<dbReference type="PANTHER" id="PTHR21549">
    <property type="entry name" value="MUTATED IN BLADDER CANCER 1"/>
    <property type="match status" value="1"/>
</dbReference>
<evidence type="ECO:0008006" key="5">
    <source>
        <dbReference type="Google" id="ProtNLM"/>
    </source>
</evidence>
<evidence type="ECO:0000313" key="4">
    <source>
        <dbReference type="EMBL" id="CAD7412825.1"/>
    </source>
</evidence>
<feature type="region of interest" description="Disordered" evidence="3">
    <location>
        <begin position="442"/>
        <end position="462"/>
    </location>
</feature>